<dbReference type="Proteomes" id="UP000007519">
    <property type="component" value="Chromosome"/>
</dbReference>
<name>H6L6D4_SAPGL</name>
<proteinExistence type="predicted"/>
<dbReference type="AlphaFoldDB" id="H6L6D4"/>
<feature type="transmembrane region" description="Helical" evidence="1">
    <location>
        <begin position="12"/>
        <end position="27"/>
    </location>
</feature>
<protein>
    <submittedName>
        <fullName evidence="2">Uncharacterized protein</fullName>
    </submittedName>
</protein>
<evidence type="ECO:0000313" key="2">
    <source>
        <dbReference type="EMBL" id="AFC24076.1"/>
    </source>
</evidence>
<accession>H6L6D4</accession>
<keyword evidence="1" id="KW-1133">Transmembrane helix</keyword>
<dbReference type="STRING" id="984262.SGRA_1341"/>
<evidence type="ECO:0000313" key="3">
    <source>
        <dbReference type="Proteomes" id="UP000007519"/>
    </source>
</evidence>
<sequence length="39" mass="4258">MCLLLEGCSLFAYANIGALFGFAKLFAKKGIKKMEFLLG</sequence>
<gene>
    <name evidence="2" type="ordered locus">SGRA_1341</name>
</gene>
<dbReference type="HOGENOM" id="CLU_3316751_0_0_10"/>
<evidence type="ECO:0000256" key="1">
    <source>
        <dbReference type="SAM" id="Phobius"/>
    </source>
</evidence>
<keyword evidence="3" id="KW-1185">Reference proteome</keyword>
<keyword evidence="1" id="KW-0812">Transmembrane</keyword>
<keyword evidence="1" id="KW-0472">Membrane</keyword>
<dbReference type="KEGG" id="sgn:SGRA_1341"/>
<reference evidence="2 3" key="1">
    <citation type="journal article" date="2012" name="Stand. Genomic Sci.">
        <title>Complete genome sequencing and analysis of Saprospira grandis str. Lewin, a predatory marine bacterium.</title>
        <authorList>
            <person name="Saw J.H."/>
            <person name="Yuryev A."/>
            <person name="Kanbe M."/>
            <person name="Hou S."/>
            <person name="Young A.G."/>
            <person name="Aizawa S."/>
            <person name="Alam M."/>
        </authorList>
    </citation>
    <scope>NUCLEOTIDE SEQUENCE [LARGE SCALE GENOMIC DNA]</scope>
    <source>
        <strain evidence="2 3">Lewin</strain>
    </source>
</reference>
<organism evidence="2 3">
    <name type="scientific">Saprospira grandis (strain Lewin)</name>
    <dbReference type="NCBI Taxonomy" id="984262"/>
    <lineage>
        <taxon>Bacteria</taxon>
        <taxon>Pseudomonadati</taxon>
        <taxon>Bacteroidota</taxon>
        <taxon>Saprospiria</taxon>
        <taxon>Saprospirales</taxon>
        <taxon>Saprospiraceae</taxon>
        <taxon>Saprospira</taxon>
    </lineage>
</organism>
<dbReference type="EMBL" id="CP002831">
    <property type="protein sequence ID" value="AFC24076.1"/>
    <property type="molecule type" value="Genomic_DNA"/>
</dbReference>